<accession>A0ABQ5NYL5</accession>
<dbReference type="RefSeq" id="WP_323447416.1">
    <property type="nucleotide sequence ID" value="NZ_BSBI01000005.1"/>
</dbReference>
<evidence type="ECO:0000313" key="1">
    <source>
        <dbReference type="EMBL" id="GLF95349.1"/>
    </source>
</evidence>
<sequence length="119" mass="12118">MSGGTNHYYGNTVNMHGGTGNTGMVNARTGPIGTPAAAPALEEAVQELLTLLRELRANVPPLSARSLDEAVPALEAGADAEPQERHRALMAVAGIAATAGTLGLPVLDAVRLVLELLAA</sequence>
<protein>
    <submittedName>
        <fullName evidence="1">DUF5955 family protein</fullName>
    </submittedName>
</protein>
<name>A0ABQ5NYL5_9ACTN</name>
<dbReference type="EMBL" id="BSBI01000005">
    <property type="protein sequence ID" value="GLF95349.1"/>
    <property type="molecule type" value="Genomic_DNA"/>
</dbReference>
<proteinExistence type="predicted"/>
<comment type="caution">
    <text evidence="1">The sequence shown here is derived from an EMBL/GenBank/DDBJ whole genome shotgun (WGS) entry which is preliminary data.</text>
</comment>
<gene>
    <name evidence="1" type="ORF">SYYSPA8_13650</name>
</gene>
<organism evidence="1 2">
    <name type="scientific">Streptomyces yaizuensis</name>
    <dbReference type="NCBI Taxonomy" id="2989713"/>
    <lineage>
        <taxon>Bacteria</taxon>
        <taxon>Bacillati</taxon>
        <taxon>Actinomycetota</taxon>
        <taxon>Actinomycetes</taxon>
        <taxon>Kitasatosporales</taxon>
        <taxon>Streptomycetaceae</taxon>
        <taxon>Streptomyces</taxon>
    </lineage>
</organism>
<reference evidence="1 2" key="1">
    <citation type="submission" date="2022-10" db="EMBL/GenBank/DDBJ databases">
        <title>Draft genome sequence of Streptomyces sp. YSPA8.</title>
        <authorList>
            <person name="Moriuchi R."/>
            <person name="Dohra H."/>
            <person name="Yamamura H."/>
            <person name="Kodani S."/>
        </authorList>
    </citation>
    <scope>NUCLEOTIDE SEQUENCE [LARGE SCALE GENOMIC DNA]</scope>
    <source>
        <strain evidence="1 2">YSPA8</strain>
    </source>
</reference>
<keyword evidence="2" id="KW-1185">Reference proteome</keyword>
<dbReference type="Proteomes" id="UP001291653">
    <property type="component" value="Unassembled WGS sequence"/>
</dbReference>
<evidence type="ECO:0000313" key="2">
    <source>
        <dbReference type="Proteomes" id="UP001291653"/>
    </source>
</evidence>